<evidence type="ECO:0000256" key="1">
    <source>
        <dbReference type="SAM" id="MobiDB-lite"/>
    </source>
</evidence>
<accession>A0A6G4WCI2</accession>
<reference evidence="2 3" key="1">
    <citation type="submission" date="2020-02" db="EMBL/GenBank/DDBJ databases">
        <title>Genome sequence of strain CCNWXJ40-4.</title>
        <authorList>
            <person name="Gao J."/>
            <person name="Sun J."/>
        </authorList>
    </citation>
    <scope>NUCLEOTIDE SEQUENCE [LARGE SCALE GENOMIC DNA]</scope>
    <source>
        <strain evidence="2 3">CCNWXJ 40-4</strain>
    </source>
</reference>
<gene>
    <name evidence="2" type="ORF">G6N73_14170</name>
</gene>
<proteinExistence type="predicted"/>
<feature type="region of interest" description="Disordered" evidence="1">
    <location>
        <begin position="33"/>
        <end position="52"/>
    </location>
</feature>
<comment type="caution">
    <text evidence="2">The sequence shown here is derived from an EMBL/GenBank/DDBJ whole genome shotgun (WGS) entry which is preliminary data.</text>
</comment>
<evidence type="ECO:0000313" key="3">
    <source>
        <dbReference type="Proteomes" id="UP001642900"/>
    </source>
</evidence>
<protein>
    <submittedName>
        <fullName evidence="2">Uncharacterized protein</fullName>
    </submittedName>
</protein>
<organism evidence="2 3">
    <name type="scientific">Allomesorhizobium camelthorni</name>
    <dbReference type="NCBI Taxonomy" id="475069"/>
    <lineage>
        <taxon>Bacteria</taxon>
        <taxon>Pseudomonadati</taxon>
        <taxon>Pseudomonadota</taxon>
        <taxon>Alphaproteobacteria</taxon>
        <taxon>Hyphomicrobiales</taxon>
        <taxon>Phyllobacteriaceae</taxon>
        <taxon>Allomesorhizobium</taxon>
    </lineage>
</organism>
<dbReference type="EMBL" id="JAAKZF010000016">
    <property type="protein sequence ID" value="NGO52309.1"/>
    <property type="molecule type" value="Genomic_DNA"/>
</dbReference>
<keyword evidence="3" id="KW-1185">Reference proteome</keyword>
<dbReference type="AlphaFoldDB" id="A0A6G4WCI2"/>
<dbReference type="RefSeq" id="WP_165028582.1">
    <property type="nucleotide sequence ID" value="NZ_JAAKZF010000016.1"/>
</dbReference>
<evidence type="ECO:0000313" key="2">
    <source>
        <dbReference type="EMBL" id="NGO52309.1"/>
    </source>
</evidence>
<name>A0A6G4WCI2_9HYPH</name>
<sequence>MNNQRCPMFLGDIGIRCQRKDVRSAVSSRHHVSISGTTFTRRPRKSPCLSRGGTSQPYRAFLERGKNCMRAVFDGLQDILRASVDFVRGKEAEPDQFWIDHLRQGGWVKLKVLSIESHHIQVTVVDCTKKEFLGQIMSIRKDSGFIRRAERKMVDKIRPDAVLIVGVRKKSDVQYLKSIASLEHVA</sequence>
<dbReference type="Proteomes" id="UP001642900">
    <property type="component" value="Unassembled WGS sequence"/>
</dbReference>